<gene>
    <name evidence="2" type="ORF">BTO28_03585</name>
</gene>
<accession>A0A1V2AAL6</accession>
<reference evidence="2 3" key="1">
    <citation type="submission" date="2016-12" db="EMBL/GenBank/DDBJ databases">
        <title>Domibacillus sp. SAB 38T whole genome sequencing.</title>
        <authorList>
            <person name="Verma A."/>
            <person name="Ojha A.K."/>
            <person name="Krishnamurthi S."/>
        </authorList>
    </citation>
    <scope>NUCLEOTIDE SEQUENCE [LARGE SCALE GENOMIC DNA]</scope>
    <source>
        <strain evidence="2 3">SAB 38</strain>
    </source>
</reference>
<dbReference type="RefSeq" id="WP_076764107.1">
    <property type="nucleotide sequence ID" value="NZ_MSFI01000006.1"/>
</dbReference>
<name>A0A1V2AAL6_9BACI</name>
<feature type="compositionally biased region" description="Pro residues" evidence="1">
    <location>
        <begin position="56"/>
        <end position="66"/>
    </location>
</feature>
<dbReference type="Proteomes" id="UP000188613">
    <property type="component" value="Unassembled WGS sequence"/>
</dbReference>
<evidence type="ECO:0000313" key="2">
    <source>
        <dbReference type="EMBL" id="OMP68046.1"/>
    </source>
</evidence>
<sequence length="66" mass="7542">MAHLGSKGWYVKRLKEDCNVSKLEGKKVETFKTHILHNYYYRLLENSTGMDETNSPSPPPTDGSIK</sequence>
<organism evidence="2 3">
    <name type="scientific">Domibacillus epiphyticus</name>
    <dbReference type="NCBI Taxonomy" id="1714355"/>
    <lineage>
        <taxon>Bacteria</taxon>
        <taxon>Bacillati</taxon>
        <taxon>Bacillota</taxon>
        <taxon>Bacilli</taxon>
        <taxon>Bacillales</taxon>
        <taxon>Bacillaceae</taxon>
        <taxon>Domibacillus</taxon>
    </lineage>
</organism>
<evidence type="ECO:0000256" key="1">
    <source>
        <dbReference type="SAM" id="MobiDB-lite"/>
    </source>
</evidence>
<dbReference type="Pfam" id="PF11121">
    <property type="entry name" value="DUF2639"/>
    <property type="match status" value="1"/>
</dbReference>
<comment type="caution">
    <text evidence="2">The sequence shown here is derived from an EMBL/GenBank/DDBJ whole genome shotgun (WGS) entry which is preliminary data.</text>
</comment>
<dbReference type="EMBL" id="MSFI01000006">
    <property type="protein sequence ID" value="OMP68046.1"/>
    <property type="molecule type" value="Genomic_DNA"/>
</dbReference>
<feature type="region of interest" description="Disordered" evidence="1">
    <location>
        <begin position="47"/>
        <end position="66"/>
    </location>
</feature>
<dbReference type="InterPro" id="IPR022580">
    <property type="entry name" value="DUF2639"/>
</dbReference>
<evidence type="ECO:0000313" key="3">
    <source>
        <dbReference type="Proteomes" id="UP000188613"/>
    </source>
</evidence>
<protein>
    <recommendedName>
        <fullName evidence="4">DUF2639 domain-containing protein</fullName>
    </recommendedName>
</protein>
<dbReference type="OrthoDB" id="2738543at2"/>
<keyword evidence="3" id="KW-1185">Reference proteome</keyword>
<evidence type="ECO:0008006" key="4">
    <source>
        <dbReference type="Google" id="ProtNLM"/>
    </source>
</evidence>
<dbReference type="AlphaFoldDB" id="A0A1V2AAL6"/>
<proteinExistence type="predicted"/>